<dbReference type="RefSeq" id="WP_173920337.1">
    <property type="nucleotide sequence ID" value="NZ_CADCXY010000002.1"/>
</dbReference>
<keyword evidence="1" id="KW-0812">Transmembrane</keyword>
<dbReference type="PANTHER" id="PTHR34473:SF2">
    <property type="entry name" value="UPF0699 TRANSMEMBRANE PROTEIN YDBT"/>
    <property type="match status" value="1"/>
</dbReference>
<dbReference type="Proteomes" id="UP000481517">
    <property type="component" value="Unassembled WGS sequence"/>
</dbReference>
<dbReference type="AlphaFoldDB" id="A0A6S6WN28"/>
<name>A0A6S6WN28_9GAMM</name>
<accession>A0A6S6WN28</accession>
<sequence length="503" mass="56822">MSELNWQRTPLITIAFFLFKQLKQFVTNISNMIPVFAGIFVAGKNASWLPFALVGGYLVFVLINAVLSQRFFLYAIADDAVHLKTGIFNRKHLTLNYDRIQQAEIHQVWYFRPLKLTILGVDSAGSAGKEVQIPGLTMTLAQQLRQRMLEQSNTAENASTSNDASEPSPAPVLEKSFSSAEIVRAGIIDNKLFVFLAVLIYPISQFDLLDNYVEPWVTAHMDWFSSDLAWLMAIGVAVSALVLLFFGAIVISLLTFHDLKLTSDGERYQARSGALSIRTLSFRYPKLQGVFIRRNLRARLLQRSVIKVSQLQPRVPQGQGGQGQRFTLPVVDADFLATFCRQLRIPAAASVHWQRLSPLALLGSSLWLALLAPIIAVFLFFVADTGWVGITTAAVVWMLLQGLITLSWRNYGYSFVSTEQAPSEQWFVVRRGILSRDQNWYPRRKIQQIDLRQGPWLRLLGFAHLILHTAAGSETIRYLPASEAEELQQQWLEEIATNHQPWM</sequence>
<keyword evidence="4" id="KW-1185">Reference proteome</keyword>
<evidence type="ECO:0000313" key="4">
    <source>
        <dbReference type="Proteomes" id="UP000481517"/>
    </source>
</evidence>
<feature type="domain" description="YdbS-like PH" evidence="2">
    <location>
        <begin position="70"/>
        <end position="146"/>
    </location>
</feature>
<keyword evidence="1" id="KW-0472">Membrane</keyword>
<feature type="transmembrane region" description="Helical" evidence="1">
    <location>
        <begin position="387"/>
        <end position="408"/>
    </location>
</feature>
<feature type="transmembrane region" description="Helical" evidence="1">
    <location>
        <begin position="48"/>
        <end position="67"/>
    </location>
</feature>
<dbReference type="Pfam" id="PF03703">
    <property type="entry name" value="bPH_2"/>
    <property type="match status" value="2"/>
</dbReference>
<feature type="transmembrane region" description="Helical" evidence="1">
    <location>
        <begin position="229"/>
        <end position="254"/>
    </location>
</feature>
<evidence type="ECO:0000256" key="1">
    <source>
        <dbReference type="SAM" id="Phobius"/>
    </source>
</evidence>
<feature type="transmembrane region" description="Helical" evidence="1">
    <location>
        <begin position="192"/>
        <end position="209"/>
    </location>
</feature>
<evidence type="ECO:0000259" key="2">
    <source>
        <dbReference type="Pfam" id="PF03703"/>
    </source>
</evidence>
<feature type="transmembrane region" description="Helical" evidence="1">
    <location>
        <begin position="25"/>
        <end position="42"/>
    </location>
</feature>
<gene>
    <name evidence="3" type="ORF">PSI9734_01351</name>
</gene>
<organism evidence="3 4">
    <name type="scientific">Pseudidiomarina piscicola</name>
    <dbReference type="NCBI Taxonomy" id="2614830"/>
    <lineage>
        <taxon>Bacteria</taxon>
        <taxon>Pseudomonadati</taxon>
        <taxon>Pseudomonadota</taxon>
        <taxon>Gammaproteobacteria</taxon>
        <taxon>Alteromonadales</taxon>
        <taxon>Idiomarinaceae</taxon>
        <taxon>Pseudidiomarina</taxon>
    </lineage>
</organism>
<feature type="domain" description="YdbS-like PH" evidence="2">
    <location>
        <begin position="425"/>
        <end position="489"/>
    </location>
</feature>
<feature type="transmembrane region" description="Helical" evidence="1">
    <location>
        <begin position="359"/>
        <end position="381"/>
    </location>
</feature>
<dbReference type="InterPro" id="IPR005182">
    <property type="entry name" value="YdbS-like_PH"/>
</dbReference>
<reference evidence="3 4" key="1">
    <citation type="submission" date="2020-02" db="EMBL/GenBank/DDBJ databases">
        <authorList>
            <person name="Rodrigo-Torres L."/>
            <person name="Arahal R. D."/>
            <person name="Lucena T."/>
        </authorList>
    </citation>
    <scope>NUCLEOTIDE SEQUENCE [LARGE SCALE GENOMIC DNA]</scope>
    <source>
        <strain evidence="3 4">CECT 9734</strain>
    </source>
</reference>
<dbReference type="EMBL" id="CADCXY010000002">
    <property type="protein sequence ID" value="CAB0150912.1"/>
    <property type="molecule type" value="Genomic_DNA"/>
</dbReference>
<protein>
    <recommendedName>
        <fullName evidence="2">YdbS-like PH domain-containing protein</fullName>
    </recommendedName>
</protein>
<dbReference type="PANTHER" id="PTHR34473">
    <property type="entry name" value="UPF0699 TRANSMEMBRANE PROTEIN YDBS"/>
    <property type="match status" value="1"/>
</dbReference>
<evidence type="ECO:0000313" key="3">
    <source>
        <dbReference type="EMBL" id="CAB0150912.1"/>
    </source>
</evidence>
<proteinExistence type="predicted"/>
<keyword evidence="1" id="KW-1133">Transmembrane helix</keyword>